<sequence>MFAGSAGEALKWSQPSSDTSGHTQRTRLMGAVSVAEASARCRSSLIIRGHTQGKSHMCARSEAEA</sequence>
<dbReference type="EMBL" id="CYRY02004191">
    <property type="protein sequence ID" value="VCW68718.1"/>
    <property type="molecule type" value="Genomic_DNA"/>
</dbReference>
<proteinExistence type="predicted"/>
<organism evidence="2 3">
    <name type="scientific">Gulo gulo</name>
    <name type="common">Wolverine</name>
    <name type="synonym">Gluton</name>
    <dbReference type="NCBI Taxonomy" id="48420"/>
    <lineage>
        <taxon>Eukaryota</taxon>
        <taxon>Metazoa</taxon>
        <taxon>Chordata</taxon>
        <taxon>Craniata</taxon>
        <taxon>Vertebrata</taxon>
        <taxon>Euteleostomi</taxon>
        <taxon>Mammalia</taxon>
        <taxon>Eutheria</taxon>
        <taxon>Laurasiatheria</taxon>
        <taxon>Carnivora</taxon>
        <taxon>Caniformia</taxon>
        <taxon>Musteloidea</taxon>
        <taxon>Mustelidae</taxon>
        <taxon>Guloninae</taxon>
        <taxon>Gulo</taxon>
    </lineage>
</organism>
<accession>A0A9X9LI29</accession>
<dbReference type="AlphaFoldDB" id="A0A9X9LI29"/>
<feature type="region of interest" description="Disordered" evidence="1">
    <location>
        <begin position="1"/>
        <end position="26"/>
    </location>
</feature>
<evidence type="ECO:0000313" key="3">
    <source>
        <dbReference type="Proteomes" id="UP000269945"/>
    </source>
</evidence>
<dbReference type="Proteomes" id="UP000269945">
    <property type="component" value="Unassembled WGS sequence"/>
</dbReference>
<reference evidence="2 3" key="1">
    <citation type="submission" date="2018-10" db="EMBL/GenBank/DDBJ databases">
        <authorList>
            <person name="Ekblom R."/>
            <person name="Jareborg N."/>
        </authorList>
    </citation>
    <scope>NUCLEOTIDE SEQUENCE [LARGE SCALE GENOMIC DNA]</scope>
    <source>
        <tissue evidence="2">Muscle</tissue>
    </source>
</reference>
<feature type="compositionally biased region" description="Polar residues" evidence="1">
    <location>
        <begin position="13"/>
        <end position="23"/>
    </location>
</feature>
<protein>
    <submittedName>
        <fullName evidence="2">Uncharacterized protein</fullName>
    </submittedName>
</protein>
<evidence type="ECO:0000313" key="2">
    <source>
        <dbReference type="EMBL" id="VCW68718.1"/>
    </source>
</evidence>
<comment type="caution">
    <text evidence="2">The sequence shown here is derived from an EMBL/GenBank/DDBJ whole genome shotgun (WGS) entry which is preliminary data.</text>
</comment>
<feature type="non-terminal residue" evidence="2">
    <location>
        <position position="65"/>
    </location>
</feature>
<keyword evidence="3" id="KW-1185">Reference proteome</keyword>
<name>A0A9X9LI29_GULGU</name>
<evidence type="ECO:0000256" key="1">
    <source>
        <dbReference type="SAM" id="MobiDB-lite"/>
    </source>
</evidence>
<gene>
    <name evidence="2" type="ORF">BN2614_LOCUS8</name>
</gene>